<evidence type="ECO:0000313" key="9">
    <source>
        <dbReference type="Proteomes" id="UP000265541"/>
    </source>
</evidence>
<evidence type="ECO:0000259" key="7">
    <source>
        <dbReference type="Pfam" id="PF03600"/>
    </source>
</evidence>
<feature type="non-terminal residue" evidence="8">
    <location>
        <position position="1"/>
    </location>
</feature>
<dbReference type="Pfam" id="PF03600">
    <property type="entry name" value="CitMHS"/>
    <property type="match status" value="1"/>
</dbReference>
<dbReference type="GO" id="GO:0055085">
    <property type="term" value="P:transmembrane transport"/>
    <property type="evidence" value="ECO:0007669"/>
    <property type="project" value="InterPro"/>
</dbReference>
<comment type="caution">
    <text evidence="8">The sequence shown here is derived from an EMBL/GenBank/DDBJ whole genome shotgun (WGS) entry which is preliminary data.</text>
</comment>
<organism evidence="8 9">
    <name type="scientific">Staphylococcus gallinarum</name>
    <dbReference type="NCBI Taxonomy" id="1293"/>
    <lineage>
        <taxon>Bacteria</taxon>
        <taxon>Bacillati</taxon>
        <taxon>Bacillota</taxon>
        <taxon>Bacilli</taxon>
        <taxon>Bacillales</taxon>
        <taxon>Staphylococcaceae</taxon>
        <taxon>Staphylococcus</taxon>
    </lineage>
</organism>
<evidence type="ECO:0000313" key="8">
    <source>
        <dbReference type="EMBL" id="RIP19052.1"/>
    </source>
</evidence>
<protein>
    <submittedName>
        <fullName evidence="8">Citrate transporter</fullName>
    </submittedName>
</protein>
<sequence>ILGKRAKKHITSYTDIDLDDIKPTDTKEESLLKRPKMLIPNALLTISLIVCLVIGIMPIPVMFMLWFGVAILLNYPNLSIQNSVVKKHAGDVLSVISLVFASGIFTGVMNGTKMVNEMANALVHIIPDAMGNHFALITAILSGPFTYFMANDPFYYGVLPILAESAQQFGISKVDMARASVLGQPLHVLSPL</sequence>
<comment type="subcellular location">
    <subcellularLocation>
        <location evidence="1">Membrane</location>
        <topology evidence="1">Multi-pass membrane protein</topology>
    </subcellularLocation>
</comment>
<evidence type="ECO:0000256" key="5">
    <source>
        <dbReference type="ARBA" id="ARBA00023136"/>
    </source>
</evidence>
<reference evidence="8 9" key="1">
    <citation type="journal article" date="2016" name="Front. Microbiol.">
        <title>Comprehensive Phylogenetic Analysis of Bovine Non-aureus Staphylococci Species Based on Whole-Genome Sequencing.</title>
        <authorList>
            <person name="Naushad S."/>
            <person name="Barkema H.W."/>
            <person name="Luby C."/>
            <person name="Condas L.A."/>
            <person name="Nobrega D.B."/>
            <person name="Carson D.A."/>
            <person name="De Buck J."/>
        </authorList>
    </citation>
    <scope>NUCLEOTIDE SEQUENCE [LARGE SCALE GENOMIC DNA]</scope>
    <source>
        <strain evidence="8 9">SNUC 4781</strain>
    </source>
</reference>
<feature type="transmembrane region" description="Helical" evidence="6">
    <location>
        <begin position="42"/>
        <end position="72"/>
    </location>
</feature>
<accession>A0A3A0V6P0</accession>
<proteinExistence type="predicted"/>
<evidence type="ECO:0000256" key="6">
    <source>
        <dbReference type="SAM" id="Phobius"/>
    </source>
</evidence>
<dbReference type="InterPro" id="IPR004680">
    <property type="entry name" value="Cit_transptr-like_dom"/>
</dbReference>
<evidence type="ECO:0000256" key="4">
    <source>
        <dbReference type="ARBA" id="ARBA00022989"/>
    </source>
</evidence>
<dbReference type="GO" id="GO:0016020">
    <property type="term" value="C:membrane"/>
    <property type="evidence" value="ECO:0007669"/>
    <property type="project" value="UniProtKB-SubCell"/>
</dbReference>
<dbReference type="Proteomes" id="UP000265541">
    <property type="component" value="Unassembled WGS sequence"/>
</dbReference>
<name>A0A3A0V6P0_STAGA</name>
<keyword evidence="3 6" id="KW-0812">Transmembrane</keyword>
<keyword evidence="5 6" id="KW-0472">Membrane</keyword>
<dbReference type="AlphaFoldDB" id="A0A3A0V6P0"/>
<feature type="transmembrane region" description="Helical" evidence="6">
    <location>
        <begin position="133"/>
        <end position="150"/>
    </location>
</feature>
<feature type="domain" description="Citrate transporter-like" evidence="7">
    <location>
        <begin position="42"/>
        <end position="183"/>
    </location>
</feature>
<dbReference type="EMBL" id="QYJN01000442">
    <property type="protein sequence ID" value="RIP19052.1"/>
    <property type="molecule type" value="Genomic_DNA"/>
</dbReference>
<evidence type="ECO:0000256" key="2">
    <source>
        <dbReference type="ARBA" id="ARBA00022448"/>
    </source>
</evidence>
<feature type="non-terminal residue" evidence="8">
    <location>
        <position position="192"/>
    </location>
</feature>
<keyword evidence="4 6" id="KW-1133">Transmembrane helix</keyword>
<keyword evidence="2" id="KW-0813">Transport</keyword>
<evidence type="ECO:0000256" key="3">
    <source>
        <dbReference type="ARBA" id="ARBA00022692"/>
    </source>
</evidence>
<feature type="transmembrane region" description="Helical" evidence="6">
    <location>
        <begin position="92"/>
        <end position="112"/>
    </location>
</feature>
<evidence type="ECO:0000256" key="1">
    <source>
        <dbReference type="ARBA" id="ARBA00004141"/>
    </source>
</evidence>
<gene>
    <name evidence="8" type="ORF">BUZ14_16315</name>
</gene>
<dbReference type="RefSeq" id="WP_259340779.1">
    <property type="nucleotide sequence ID" value="NZ_QYJN01000442.1"/>
</dbReference>